<reference evidence="3" key="1">
    <citation type="journal article" date="2017" name="Front. Plant Sci.">
        <title>Climate Clever Clovers: New Paradigm to Reduce the Environmental Footprint of Ruminants by Breeding Low Methanogenic Forages Utilizing Haplotype Variation.</title>
        <authorList>
            <person name="Kaur P."/>
            <person name="Appels R."/>
            <person name="Bayer P.E."/>
            <person name="Keeble-Gagnere G."/>
            <person name="Wang J."/>
            <person name="Hirakawa H."/>
            <person name="Shirasawa K."/>
            <person name="Vercoe P."/>
            <person name="Stefanova K."/>
            <person name="Durmic Z."/>
            <person name="Nichols P."/>
            <person name="Revell C."/>
            <person name="Isobe S.N."/>
            <person name="Edwards D."/>
            <person name="Erskine W."/>
        </authorList>
    </citation>
    <scope>NUCLEOTIDE SEQUENCE [LARGE SCALE GENOMIC DNA]</scope>
    <source>
        <strain evidence="3">cv. Daliak</strain>
    </source>
</reference>
<keyword evidence="3" id="KW-1185">Reference proteome</keyword>
<accession>A0A2Z6MQ35</accession>
<dbReference type="InterPro" id="IPR026960">
    <property type="entry name" value="RVT-Znf"/>
</dbReference>
<dbReference type="Proteomes" id="UP000242715">
    <property type="component" value="Unassembled WGS sequence"/>
</dbReference>
<organism evidence="2 3">
    <name type="scientific">Trifolium subterraneum</name>
    <name type="common">Subterranean clover</name>
    <dbReference type="NCBI Taxonomy" id="3900"/>
    <lineage>
        <taxon>Eukaryota</taxon>
        <taxon>Viridiplantae</taxon>
        <taxon>Streptophyta</taxon>
        <taxon>Embryophyta</taxon>
        <taxon>Tracheophyta</taxon>
        <taxon>Spermatophyta</taxon>
        <taxon>Magnoliopsida</taxon>
        <taxon>eudicotyledons</taxon>
        <taxon>Gunneridae</taxon>
        <taxon>Pentapetalae</taxon>
        <taxon>rosids</taxon>
        <taxon>fabids</taxon>
        <taxon>Fabales</taxon>
        <taxon>Fabaceae</taxon>
        <taxon>Papilionoideae</taxon>
        <taxon>50 kb inversion clade</taxon>
        <taxon>NPAAA clade</taxon>
        <taxon>Hologalegina</taxon>
        <taxon>IRL clade</taxon>
        <taxon>Trifolieae</taxon>
        <taxon>Trifolium</taxon>
    </lineage>
</organism>
<name>A0A2Z6MQ35_TRISU</name>
<proteinExistence type="predicted"/>
<evidence type="ECO:0000313" key="2">
    <source>
        <dbReference type="EMBL" id="GAU34406.1"/>
    </source>
</evidence>
<gene>
    <name evidence="2" type="ORF">TSUD_217460</name>
</gene>
<dbReference type="AlphaFoldDB" id="A0A2Z6MQ35"/>
<evidence type="ECO:0000313" key="3">
    <source>
        <dbReference type="Proteomes" id="UP000242715"/>
    </source>
</evidence>
<dbReference type="Pfam" id="PF13966">
    <property type="entry name" value="zf-RVT"/>
    <property type="match status" value="1"/>
</dbReference>
<dbReference type="PANTHER" id="PTHR36617:SF16">
    <property type="entry name" value="OS04G0516500 PROTEIN"/>
    <property type="match status" value="1"/>
</dbReference>
<dbReference type="PANTHER" id="PTHR36617">
    <property type="entry name" value="PROTEIN, PUTATIVE-RELATED"/>
    <property type="match status" value="1"/>
</dbReference>
<protein>
    <recommendedName>
        <fullName evidence="1">Reverse transcriptase zinc-binding domain-containing protein</fullName>
    </recommendedName>
</protein>
<sequence length="113" mass="13696">MGRWVDGNWVWDLRWRRDIFVWELNLLKNLLDVLIRSPISGADDSWCWRHNPSGFFSIKSAYLFICQSISDEVFISKEELRLLPKFWKTWPPSKVAVFYWQLLQDRLPTRHNL</sequence>
<feature type="domain" description="Reverse transcriptase zinc-binding" evidence="1">
    <location>
        <begin position="56"/>
        <end position="113"/>
    </location>
</feature>
<dbReference type="OrthoDB" id="1736633at2759"/>
<dbReference type="EMBL" id="DF973554">
    <property type="protein sequence ID" value="GAU34406.1"/>
    <property type="molecule type" value="Genomic_DNA"/>
</dbReference>
<evidence type="ECO:0000259" key="1">
    <source>
        <dbReference type="Pfam" id="PF13966"/>
    </source>
</evidence>